<dbReference type="EMBL" id="JABSTV010000316">
    <property type="protein sequence ID" value="KAH7986700.1"/>
    <property type="molecule type" value="Genomic_DNA"/>
</dbReference>
<comment type="caution">
    <text evidence="1">The sequence shown here is derived from an EMBL/GenBank/DDBJ whole genome shotgun (WGS) entry which is preliminary data.</text>
</comment>
<gene>
    <name evidence="1" type="ORF">HPB52_024785</name>
</gene>
<protein>
    <submittedName>
        <fullName evidence="1">Uncharacterized protein</fullName>
    </submittedName>
</protein>
<dbReference type="Proteomes" id="UP000821837">
    <property type="component" value="Unassembled WGS sequence"/>
</dbReference>
<organism evidence="1 2">
    <name type="scientific">Rhipicephalus sanguineus</name>
    <name type="common">Brown dog tick</name>
    <name type="synonym">Ixodes sanguineus</name>
    <dbReference type="NCBI Taxonomy" id="34632"/>
    <lineage>
        <taxon>Eukaryota</taxon>
        <taxon>Metazoa</taxon>
        <taxon>Ecdysozoa</taxon>
        <taxon>Arthropoda</taxon>
        <taxon>Chelicerata</taxon>
        <taxon>Arachnida</taxon>
        <taxon>Acari</taxon>
        <taxon>Parasitiformes</taxon>
        <taxon>Ixodida</taxon>
        <taxon>Ixodoidea</taxon>
        <taxon>Ixodidae</taxon>
        <taxon>Rhipicephalinae</taxon>
        <taxon>Rhipicephalus</taxon>
        <taxon>Rhipicephalus</taxon>
    </lineage>
</organism>
<sequence>MAVAESPAKMPPPATAGLEARSARLQTGRAPAKQRSARLYFTPEVDIFLLREVLAVDPFEDSTRWVAIVRNLWAVLLKNTIMTMHCGVSEKLKTAVLVKVGLNGAGENEKEEENYDDEGEMPLPQPPQTMLKSKRHEDLHLQFFEKRLQLEQGAKGRDTELEKERLALEREGLAVEDGRITLEHDRLALDKEVFLQKKREWEDTQDEKRGKRLARQRERQHERDLYLRQQDALIDLVKSVAENIKNY</sequence>
<keyword evidence="2" id="KW-1185">Reference proteome</keyword>
<proteinExistence type="predicted"/>
<accession>A0A9D4YRY8</accession>
<evidence type="ECO:0000313" key="2">
    <source>
        <dbReference type="Proteomes" id="UP000821837"/>
    </source>
</evidence>
<reference evidence="1" key="2">
    <citation type="submission" date="2021-09" db="EMBL/GenBank/DDBJ databases">
        <authorList>
            <person name="Jia N."/>
            <person name="Wang J."/>
            <person name="Shi W."/>
            <person name="Du L."/>
            <person name="Sun Y."/>
            <person name="Zhan W."/>
            <person name="Jiang J."/>
            <person name="Wang Q."/>
            <person name="Zhang B."/>
            <person name="Ji P."/>
            <person name="Sakyi L.B."/>
            <person name="Cui X."/>
            <person name="Yuan T."/>
            <person name="Jiang B."/>
            <person name="Yang W."/>
            <person name="Lam T.T.-Y."/>
            <person name="Chang Q."/>
            <person name="Ding S."/>
            <person name="Wang X."/>
            <person name="Zhu J."/>
            <person name="Ruan X."/>
            <person name="Zhao L."/>
            <person name="Wei J."/>
            <person name="Que T."/>
            <person name="Du C."/>
            <person name="Cheng J."/>
            <person name="Dai P."/>
            <person name="Han X."/>
            <person name="Huang E."/>
            <person name="Gao Y."/>
            <person name="Liu J."/>
            <person name="Shao H."/>
            <person name="Ye R."/>
            <person name="Li L."/>
            <person name="Wei W."/>
            <person name="Wang X."/>
            <person name="Wang C."/>
            <person name="Huo Q."/>
            <person name="Li W."/>
            <person name="Guo W."/>
            <person name="Chen H."/>
            <person name="Chen S."/>
            <person name="Zhou L."/>
            <person name="Zhou L."/>
            <person name="Ni X."/>
            <person name="Tian J."/>
            <person name="Zhou Y."/>
            <person name="Sheng Y."/>
            <person name="Liu T."/>
            <person name="Pan Y."/>
            <person name="Xia L."/>
            <person name="Li J."/>
            <person name="Zhao F."/>
            <person name="Cao W."/>
        </authorList>
    </citation>
    <scope>NUCLEOTIDE SEQUENCE</scope>
    <source>
        <strain evidence="1">Rsan-2018</strain>
        <tissue evidence="1">Larvae</tissue>
    </source>
</reference>
<name>A0A9D4YRY8_RHISA</name>
<evidence type="ECO:0000313" key="1">
    <source>
        <dbReference type="EMBL" id="KAH7986700.1"/>
    </source>
</evidence>
<dbReference type="AlphaFoldDB" id="A0A9D4YRY8"/>
<reference evidence="1" key="1">
    <citation type="journal article" date="2020" name="Cell">
        <title>Large-Scale Comparative Analyses of Tick Genomes Elucidate Their Genetic Diversity and Vector Capacities.</title>
        <authorList>
            <consortium name="Tick Genome and Microbiome Consortium (TIGMIC)"/>
            <person name="Jia N."/>
            <person name="Wang J."/>
            <person name="Shi W."/>
            <person name="Du L."/>
            <person name="Sun Y."/>
            <person name="Zhan W."/>
            <person name="Jiang J.F."/>
            <person name="Wang Q."/>
            <person name="Zhang B."/>
            <person name="Ji P."/>
            <person name="Bell-Sakyi L."/>
            <person name="Cui X.M."/>
            <person name="Yuan T.T."/>
            <person name="Jiang B.G."/>
            <person name="Yang W.F."/>
            <person name="Lam T.T."/>
            <person name="Chang Q.C."/>
            <person name="Ding S.J."/>
            <person name="Wang X.J."/>
            <person name="Zhu J.G."/>
            <person name="Ruan X.D."/>
            <person name="Zhao L."/>
            <person name="Wei J.T."/>
            <person name="Ye R.Z."/>
            <person name="Que T.C."/>
            <person name="Du C.H."/>
            <person name="Zhou Y.H."/>
            <person name="Cheng J.X."/>
            <person name="Dai P.F."/>
            <person name="Guo W.B."/>
            <person name="Han X.H."/>
            <person name="Huang E.J."/>
            <person name="Li L.F."/>
            <person name="Wei W."/>
            <person name="Gao Y.C."/>
            <person name="Liu J.Z."/>
            <person name="Shao H.Z."/>
            <person name="Wang X."/>
            <person name="Wang C.C."/>
            <person name="Yang T.C."/>
            <person name="Huo Q.B."/>
            <person name="Li W."/>
            <person name="Chen H.Y."/>
            <person name="Chen S.E."/>
            <person name="Zhou L.G."/>
            <person name="Ni X.B."/>
            <person name="Tian J.H."/>
            <person name="Sheng Y."/>
            <person name="Liu T."/>
            <person name="Pan Y.S."/>
            <person name="Xia L.Y."/>
            <person name="Li J."/>
            <person name="Zhao F."/>
            <person name="Cao W.C."/>
        </authorList>
    </citation>
    <scope>NUCLEOTIDE SEQUENCE</scope>
    <source>
        <strain evidence="1">Rsan-2018</strain>
    </source>
</reference>